<keyword evidence="7 14" id="KW-0812">Transmembrane</keyword>
<evidence type="ECO:0000313" key="17">
    <source>
        <dbReference type="Proteomes" id="UP000245609"/>
    </source>
</evidence>
<evidence type="ECO:0000256" key="3">
    <source>
        <dbReference type="ARBA" id="ARBA00007222"/>
    </source>
</evidence>
<feature type="transmembrane region" description="Helical" evidence="14">
    <location>
        <begin position="727"/>
        <end position="747"/>
    </location>
</feature>
<feature type="transmembrane region" description="Helical" evidence="14">
    <location>
        <begin position="163"/>
        <end position="185"/>
    </location>
</feature>
<feature type="transmembrane region" description="Helical" evidence="14">
    <location>
        <begin position="300"/>
        <end position="321"/>
    </location>
</feature>
<dbReference type="InterPro" id="IPR027005">
    <property type="entry name" value="PMT-like"/>
</dbReference>
<comment type="caution">
    <text evidence="16">The sequence shown here is derived from an EMBL/GenBank/DDBJ whole genome shotgun (WGS) entry which is preliminary data.</text>
</comment>
<evidence type="ECO:0000259" key="15">
    <source>
        <dbReference type="PROSITE" id="PS50919"/>
    </source>
</evidence>
<comment type="function">
    <text evidence="14">Transfers mannose from Dol-P-mannose to Ser or Thr residues on proteins.</text>
</comment>
<dbReference type="EC" id="2.4.1.109" evidence="4 14"/>
<feature type="transmembrane region" description="Helical" evidence="14">
    <location>
        <begin position="223"/>
        <end position="239"/>
    </location>
</feature>
<keyword evidence="11 14" id="KW-0472">Membrane</keyword>
<evidence type="ECO:0000256" key="11">
    <source>
        <dbReference type="ARBA" id="ARBA00023136"/>
    </source>
</evidence>
<evidence type="ECO:0000256" key="14">
    <source>
        <dbReference type="RuleBase" id="RU367007"/>
    </source>
</evidence>
<dbReference type="PANTHER" id="PTHR10050">
    <property type="entry name" value="DOLICHYL-PHOSPHATE-MANNOSE--PROTEIN MANNOSYLTRANSFERASE"/>
    <property type="match status" value="1"/>
</dbReference>
<keyword evidence="10 14" id="KW-1133">Transmembrane helix</keyword>
<dbReference type="AlphaFoldDB" id="A0A2T9YQH7"/>
<sequence length="766" mass="87395">MSLFSEYNGVKTTLLTQSPQKELSHESIFSLNDPYLGKPVNSTSEKVDAYHKTYKPIRKPTSPLSLFQSFDLNEFYSSNPDTVLLIIITFLSFFTRMYKIGAADTVIWDEAHFGKFGAYYINGTFYHDVHPPLAKMLVGLSEYLAGFNGAFKFESGARFPDHVGYVFMRIFNAFFGAVMAPFAYLTMRNFSCSRRGAFIASLFVIVDNATCTISRFILLDAMLLGFTAMSLYFLSGIYANRNSPFTKNWWINLAMTGVSLGLVSSSKWVGLFAVALVGLYTIDDLYQLLGDRAVSFKEYAFHWIARIACLIVIPVIVYLIAFKIHFALLYKSGSGDSTMPSIFQAGLKGSSLGKQAFDIAYDSRVTFKANSEYGYLHSHPETYPEGSKEKQVTTYSHKDHNNDWLITRPDASYPDADNNPLEYIKDGSVVRLIHAATNSSLSVLSEFKSPVTKKLFEACSHSNVSAIGNKDAYLWKFEVVSDYFGSKTGQVTALSTQFKLKNVKTGCYLRLSGENLPEWAFKQYEVGCGDDSSSSSRSELATWNIESNIHKKLSFDKNRKFKSSFLKDFVHLNKAMFRSNNALTPDIDKIDYLTSSPLDWPIVRKGLRICSYGDTDYKFYLIGNPIIWWLSFAFIVAYPFQILYNLILWKRGIPVSIFSPNTHYIYPATILWLGWLLHYAPFFIMGRVTYLHHYFPAIYFGMLFMAFQVNHFSKKLPSVKYFKDIDILVAVLAVLNFIFFVQFTFGFDYPARELKYRKWLSTWDMN</sequence>
<evidence type="ECO:0000256" key="8">
    <source>
        <dbReference type="ARBA" id="ARBA00022737"/>
    </source>
</evidence>
<keyword evidence="9 14" id="KW-0256">Endoplasmic reticulum</keyword>
<feature type="transmembrane region" description="Helical" evidence="14">
    <location>
        <begin position="691"/>
        <end position="707"/>
    </location>
</feature>
<feature type="transmembrane region" description="Helical" evidence="14">
    <location>
        <begin position="251"/>
        <end position="280"/>
    </location>
</feature>
<comment type="pathway">
    <text evidence="2 14">Protein modification; protein glycosylation.</text>
</comment>
<dbReference type="Pfam" id="PF16192">
    <property type="entry name" value="PMT_4TMC"/>
    <property type="match status" value="1"/>
</dbReference>
<comment type="subcellular location">
    <subcellularLocation>
        <location evidence="1 14">Endoplasmic reticulum membrane</location>
        <topology evidence="1 14">Multi-pass membrane protein</topology>
    </subcellularLocation>
</comment>
<keyword evidence="8" id="KW-0677">Repeat</keyword>
<dbReference type="InterPro" id="IPR003342">
    <property type="entry name" value="ArnT-like_N"/>
</dbReference>
<evidence type="ECO:0000256" key="13">
    <source>
        <dbReference type="ARBA" id="ARBA00045102"/>
    </source>
</evidence>
<comment type="catalytic activity">
    <reaction evidence="12 14">
        <text>a di-trans,poly-cis-dolichyl beta-D-mannosyl phosphate + L-threonyl-[protein] = 3-O-(alpha-D-mannosyl)-L-threonyl-[protein] + a di-trans,poly-cis-dolichyl phosphate + H(+)</text>
        <dbReference type="Rhea" id="RHEA:53396"/>
        <dbReference type="Rhea" id="RHEA-COMP:11060"/>
        <dbReference type="Rhea" id="RHEA-COMP:13547"/>
        <dbReference type="Rhea" id="RHEA-COMP:19498"/>
        <dbReference type="Rhea" id="RHEA-COMP:19501"/>
        <dbReference type="ChEBI" id="CHEBI:15378"/>
        <dbReference type="ChEBI" id="CHEBI:30013"/>
        <dbReference type="ChEBI" id="CHEBI:57683"/>
        <dbReference type="ChEBI" id="CHEBI:58211"/>
        <dbReference type="ChEBI" id="CHEBI:137323"/>
        <dbReference type="EC" id="2.4.1.109"/>
    </reaction>
</comment>
<gene>
    <name evidence="16" type="ORF">BB560_005928</name>
</gene>
<dbReference type="STRING" id="133381.A0A2T9YQH7"/>
<name>A0A2T9YQH7_9FUNG</name>
<dbReference type="SUPFAM" id="SSF82109">
    <property type="entry name" value="MIR domain"/>
    <property type="match status" value="1"/>
</dbReference>
<dbReference type="Gene3D" id="2.80.10.50">
    <property type="match status" value="1"/>
</dbReference>
<evidence type="ECO:0000256" key="7">
    <source>
        <dbReference type="ARBA" id="ARBA00022692"/>
    </source>
</evidence>
<dbReference type="UniPathway" id="UPA00378"/>
<dbReference type="EMBL" id="MBFS01002628">
    <property type="protein sequence ID" value="PVU94551.1"/>
    <property type="molecule type" value="Genomic_DNA"/>
</dbReference>
<dbReference type="GO" id="GO:0004169">
    <property type="term" value="F:dolichyl-phosphate-mannose-protein mannosyltransferase activity"/>
    <property type="evidence" value="ECO:0007669"/>
    <property type="project" value="UniProtKB-UniRule"/>
</dbReference>
<reference evidence="16 17" key="1">
    <citation type="journal article" date="2018" name="MBio">
        <title>Comparative Genomics Reveals the Core Gene Toolbox for the Fungus-Insect Symbiosis.</title>
        <authorList>
            <person name="Wang Y."/>
            <person name="Stata M."/>
            <person name="Wang W."/>
            <person name="Stajich J.E."/>
            <person name="White M.M."/>
            <person name="Moncalvo J.M."/>
        </authorList>
    </citation>
    <scope>NUCLEOTIDE SEQUENCE [LARGE SCALE GENOMIC DNA]</scope>
    <source>
        <strain evidence="16 17">SC-DP-2</strain>
    </source>
</reference>
<comment type="catalytic activity">
    <reaction evidence="13 14">
        <text>a di-trans,poly-cis-dolichyl beta-D-mannosyl phosphate + L-seryl-[protein] = 3-O-(alpha-D-mannosyl)-L-seryl-[protein] + a di-trans,poly-cis-dolichyl phosphate + H(+)</text>
        <dbReference type="Rhea" id="RHEA:17377"/>
        <dbReference type="Rhea" id="RHEA-COMP:9863"/>
        <dbReference type="Rhea" id="RHEA-COMP:13546"/>
        <dbReference type="Rhea" id="RHEA-COMP:19498"/>
        <dbReference type="Rhea" id="RHEA-COMP:19501"/>
        <dbReference type="ChEBI" id="CHEBI:15378"/>
        <dbReference type="ChEBI" id="CHEBI:29999"/>
        <dbReference type="ChEBI" id="CHEBI:57683"/>
        <dbReference type="ChEBI" id="CHEBI:58211"/>
        <dbReference type="ChEBI" id="CHEBI:137321"/>
        <dbReference type="EC" id="2.4.1.109"/>
    </reaction>
</comment>
<feature type="domain" description="MIR" evidence="15">
    <location>
        <begin position="356"/>
        <end position="409"/>
    </location>
</feature>
<evidence type="ECO:0000256" key="6">
    <source>
        <dbReference type="ARBA" id="ARBA00022679"/>
    </source>
</evidence>
<feature type="transmembrane region" description="Helical" evidence="14">
    <location>
        <begin position="626"/>
        <end position="644"/>
    </location>
</feature>
<dbReference type="InterPro" id="IPR036300">
    <property type="entry name" value="MIR_dom_sf"/>
</dbReference>
<dbReference type="Pfam" id="PF02366">
    <property type="entry name" value="PMT"/>
    <property type="match status" value="1"/>
</dbReference>
<feature type="transmembrane region" description="Helical" evidence="14">
    <location>
        <begin position="664"/>
        <end position="684"/>
    </location>
</feature>
<dbReference type="PROSITE" id="PS50919">
    <property type="entry name" value="MIR"/>
    <property type="match status" value="2"/>
</dbReference>
<evidence type="ECO:0000256" key="5">
    <source>
        <dbReference type="ARBA" id="ARBA00022676"/>
    </source>
</evidence>
<dbReference type="Pfam" id="PF02815">
    <property type="entry name" value="MIR"/>
    <property type="match status" value="1"/>
</dbReference>
<keyword evidence="17" id="KW-1185">Reference proteome</keyword>
<evidence type="ECO:0000256" key="12">
    <source>
        <dbReference type="ARBA" id="ARBA00045085"/>
    </source>
</evidence>
<evidence type="ECO:0000256" key="10">
    <source>
        <dbReference type="ARBA" id="ARBA00022989"/>
    </source>
</evidence>
<evidence type="ECO:0000256" key="9">
    <source>
        <dbReference type="ARBA" id="ARBA00022824"/>
    </source>
</evidence>
<proteinExistence type="inferred from homology"/>
<accession>A0A2T9YQH7</accession>
<dbReference type="OrthoDB" id="292747at2759"/>
<dbReference type="InterPro" id="IPR032421">
    <property type="entry name" value="PMT_4TMC"/>
</dbReference>
<feature type="domain" description="MIR" evidence="15">
    <location>
        <begin position="489"/>
        <end position="548"/>
    </location>
</feature>
<dbReference type="PANTHER" id="PTHR10050:SF46">
    <property type="entry name" value="PROTEIN O-MANNOSYL-TRANSFERASE 2"/>
    <property type="match status" value="1"/>
</dbReference>
<protein>
    <recommendedName>
        <fullName evidence="4 14">Dolichyl-phosphate-mannose--protein mannosyltransferase</fullName>
        <ecNumber evidence="4 14">2.4.1.109</ecNumber>
    </recommendedName>
</protein>
<keyword evidence="5 14" id="KW-0328">Glycosyltransferase</keyword>
<dbReference type="InterPro" id="IPR016093">
    <property type="entry name" value="MIR_motif"/>
</dbReference>
<dbReference type="Proteomes" id="UP000245609">
    <property type="component" value="Unassembled WGS sequence"/>
</dbReference>
<dbReference type="GO" id="GO:0005789">
    <property type="term" value="C:endoplasmic reticulum membrane"/>
    <property type="evidence" value="ECO:0007669"/>
    <property type="project" value="UniProtKB-SubCell"/>
</dbReference>
<dbReference type="SMART" id="SM00472">
    <property type="entry name" value="MIR"/>
    <property type="match status" value="3"/>
</dbReference>
<evidence type="ECO:0000256" key="4">
    <source>
        <dbReference type="ARBA" id="ARBA00012839"/>
    </source>
</evidence>
<feature type="transmembrane region" description="Helical" evidence="14">
    <location>
        <begin position="197"/>
        <end position="217"/>
    </location>
</feature>
<evidence type="ECO:0000313" key="16">
    <source>
        <dbReference type="EMBL" id="PVU94551.1"/>
    </source>
</evidence>
<keyword evidence="6 14" id="KW-0808">Transferase</keyword>
<comment type="similarity">
    <text evidence="3 14">Belongs to the glycosyltransferase 39 family.</text>
</comment>
<organism evidence="16 17">
    <name type="scientific">Smittium megazygosporum</name>
    <dbReference type="NCBI Taxonomy" id="133381"/>
    <lineage>
        <taxon>Eukaryota</taxon>
        <taxon>Fungi</taxon>
        <taxon>Fungi incertae sedis</taxon>
        <taxon>Zoopagomycota</taxon>
        <taxon>Kickxellomycotina</taxon>
        <taxon>Harpellomycetes</taxon>
        <taxon>Harpellales</taxon>
        <taxon>Legeriomycetaceae</taxon>
        <taxon>Smittium</taxon>
    </lineage>
</organism>
<evidence type="ECO:0000256" key="1">
    <source>
        <dbReference type="ARBA" id="ARBA00004477"/>
    </source>
</evidence>
<evidence type="ECO:0000256" key="2">
    <source>
        <dbReference type="ARBA" id="ARBA00004922"/>
    </source>
</evidence>